<dbReference type="EMBL" id="JBJKBG010000002">
    <property type="protein sequence ID" value="KAL3748632.1"/>
    <property type="molecule type" value="Genomic_DNA"/>
</dbReference>
<proteinExistence type="predicted"/>
<reference evidence="1 2" key="1">
    <citation type="submission" date="2024-11" db="EMBL/GenBank/DDBJ databases">
        <title>Chromosome-level genome assembly of Eucalyptus globulus Labill. provides insights into its genome evolution.</title>
        <authorList>
            <person name="Li X."/>
        </authorList>
    </citation>
    <scope>NUCLEOTIDE SEQUENCE [LARGE SCALE GENOMIC DNA]</scope>
    <source>
        <strain evidence="1">CL2024</strain>
        <tissue evidence="1">Fresh tender leaves</tissue>
    </source>
</reference>
<dbReference type="Gene3D" id="1.25.10.10">
    <property type="entry name" value="Leucine-rich Repeat Variant"/>
    <property type="match status" value="1"/>
</dbReference>
<protein>
    <submittedName>
        <fullName evidence="1">Uncharacterized protein</fullName>
    </submittedName>
</protein>
<dbReference type="InterPro" id="IPR016024">
    <property type="entry name" value="ARM-type_fold"/>
</dbReference>
<organism evidence="1 2">
    <name type="scientific">Eucalyptus globulus</name>
    <name type="common">Tasmanian blue gum</name>
    <dbReference type="NCBI Taxonomy" id="34317"/>
    <lineage>
        <taxon>Eukaryota</taxon>
        <taxon>Viridiplantae</taxon>
        <taxon>Streptophyta</taxon>
        <taxon>Embryophyta</taxon>
        <taxon>Tracheophyta</taxon>
        <taxon>Spermatophyta</taxon>
        <taxon>Magnoliopsida</taxon>
        <taxon>eudicotyledons</taxon>
        <taxon>Gunneridae</taxon>
        <taxon>Pentapetalae</taxon>
        <taxon>rosids</taxon>
        <taxon>malvids</taxon>
        <taxon>Myrtales</taxon>
        <taxon>Myrtaceae</taxon>
        <taxon>Myrtoideae</taxon>
        <taxon>Eucalypteae</taxon>
        <taxon>Eucalyptus</taxon>
    </lineage>
</organism>
<feature type="non-terminal residue" evidence="1">
    <location>
        <position position="68"/>
    </location>
</feature>
<evidence type="ECO:0000313" key="2">
    <source>
        <dbReference type="Proteomes" id="UP001634007"/>
    </source>
</evidence>
<dbReference type="AlphaFoldDB" id="A0ABD3LB36"/>
<comment type="caution">
    <text evidence="1">The sequence shown here is derived from an EMBL/GenBank/DDBJ whole genome shotgun (WGS) entry which is preliminary data.</text>
</comment>
<evidence type="ECO:0000313" key="1">
    <source>
        <dbReference type="EMBL" id="KAL3748632.1"/>
    </source>
</evidence>
<dbReference type="Proteomes" id="UP001634007">
    <property type="component" value="Unassembled WGS sequence"/>
</dbReference>
<dbReference type="InterPro" id="IPR011989">
    <property type="entry name" value="ARM-like"/>
</dbReference>
<dbReference type="SUPFAM" id="SSF48371">
    <property type="entry name" value="ARM repeat"/>
    <property type="match status" value="1"/>
</dbReference>
<gene>
    <name evidence="1" type="ORF">ACJRO7_009808</name>
</gene>
<accession>A0ABD3LB36</accession>
<name>A0ABD3LB36_EUCGL</name>
<keyword evidence="2" id="KW-1185">Reference proteome</keyword>
<sequence>MKSQALASLHEVANDDEEFVKGVMKAGALIHLLVSFLDSLEMEEVQQEAARMLSVIALFDSFRGMVIA</sequence>